<dbReference type="Proteomes" id="UP000000366">
    <property type="component" value="Chromosome"/>
</dbReference>
<dbReference type="RefSeq" id="WP_011829241.1">
    <property type="nucleotide sequence ID" value="NC_008825.1"/>
</dbReference>
<protein>
    <submittedName>
        <fullName evidence="2">Uncharacterized protein</fullName>
    </submittedName>
</protein>
<evidence type="ECO:0000256" key="1">
    <source>
        <dbReference type="SAM" id="MobiDB-lite"/>
    </source>
</evidence>
<sequence>MLFHQHMRSRFGRHQTRHIAAVMLFVWLFAVAASWANACILLPESSSDHHARGGFIVPHGSSDEDTAGASGPHEADPVLQACASFCETEQNIVTKAQSAKADGAAEQAALVARVFACWPAFMPGQAEVRWRALAAPPPPGPPVAIAFLRLTI</sequence>
<dbReference type="EMBL" id="CP000555">
    <property type="protein sequence ID" value="ABM94604.1"/>
    <property type="molecule type" value="Genomic_DNA"/>
</dbReference>
<dbReference type="AlphaFoldDB" id="A2SGB5"/>
<dbReference type="KEGG" id="mpt:Mpe_A1642"/>
<proteinExistence type="predicted"/>
<evidence type="ECO:0000313" key="3">
    <source>
        <dbReference type="Proteomes" id="UP000000366"/>
    </source>
</evidence>
<reference evidence="2 3" key="1">
    <citation type="journal article" date="2007" name="J. Bacteriol.">
        <title>Whole-genome analysis of the methyl tert-butyl ether-degrading beta-proteobacterium Methylibium petroleiphilum PM1.</title>
        <authorList>
            <person name="Kane S.R."/>
            <person name="Chakicherla A.Y."/>
            <person name="Chain P.S.G."/>
            <person name="Schmidt R."/>
            <person name="Shin M.W."/>
            <person name="Legler T.C."/>
            <person name="Scow K.M."/>
            <person name="Larimer F.W."/>
            <person name="Lucas S.M."/>
            <person name="Richardson P.M."/>
            <person name="Hristova K.R."/>
        </authorList>
    </citation>
    <scope>NUCLEOTIDE SEQUENCE [LARGE SCALE GENOMIC DNA]</scope>
    <source>
        <strain evidence="3">ATCC BAA-1232 / LMG 22953 / PM1</strain>
    </source>
</reference>
<dbReference type="HOGENOM" id="CLU_1720205_0_0_4"/>
<accession>A2SGB5</accession>
<name>A2SGB5_METPP</name>
<keyword evidence="3" id="KW-1185">Reference proteome</keyword>
<feature type="region of interest" description="Disordered" evidence="1">
    <location>
        <begin position="53"/>
        <end position="73"/>
    </location>
</feature>
<organism evidence="2 3">
    <name type="scientific">Methylibium petroleiphilum (strain ATCC BAA-1232 / LMG 22953 / PM1)</name>
    <dbReference type="NCBI Taxonomy" id="420662"/>
    <lineage>
        <taxon>Bacteria</taxon>
        <taxon>Pseudomonadati</taxon>
        <taxon>Pseudomonadota</taxon>
        <taxon>Betaproteobacteria</taxon>
        <taxon>Burkholderiales</taxon>
        <taxon>Sphaerotilaceae</taxon>
        <taxon>Methylibium</taxon>
    </lineage>
</organism>
<dbReference type="STRING" id="420662.Mpe_A1642"/>
<gene>
    <name evidence="2" type="ordered locus">Mpe_A1642</name>
</gene>
<dbReference type="eggNOG" id="ENOG502ZXWR">
    <property type="taxonomic scope" value="Bacteria"/>
</dbReference>
<evidence type="ECO:0000313" key="2">
    <source>
        <dbReference type="EMBL" id="ABM94604.1"/>
    </source>
</evidence>